<feature type="region of interest" description="Disordered" evidence="1">
    <location>
        <begin position="90"/>
        <end position="136"/>
    </location>
</feature>
<feature type="transmembrane region" description="Helical" evidence="2">
    <location>
        <begin position="247"/>
        <end position="268"/>
    </location>
</feature>
<keyword evidence="4" id="KW-1185">Reference proteome</keyword>
<accession>A0ABV4TZP1</accession>
<gene>
    <name evidence="3" type="ORF">ACERK3_00720</name>
</gene>
<dbReference type="EMBL" id="JBGUBD010000001">
    <property type="protein sequence ID" value="MFA9476803.1"/>
    <property type="molecule type" value="Genomic_DNA"/>
</dbReference>
<evidence type="ECO:0000313" key="3">
    <source>
        <dbReference type="EMBL" id="MFA9476803.1"/>
    </source>
</evidence>
<comment type="caution">
    <text evidence="3">The sequence shown here is derived from an EMBL/GenBank/DDBJ whole genome shotgun (WGS) entry which is preliminary data.</text>
</comment>
<organism evidence="3 4">
    <name type="scientific">Natronomicrosphaera hydrolytica</name>
    <dbReference type="NCBI Taxonomy" id="3242702"/>
    <lineage>
        <taxon>Bacteria</taxon>
        <taxon>Pseudomonadati</taxon>
        <taxon>Planctomycetota</taxon>
        <taxon>Phycisphaerae</taxon>
        <taxon>Phycisphaerales</taxon>
        <taxon>Phycisphaeraceae</taxon>
        <taxon>Natronomicrosphaera</taxon>
    </lineage>
</organism>
<evidence type="ECO:0000313" key="4">
    <source>
        <dbReference type="Proteomes" id="UP001575105"/>
    </source>
</evidence>
<keyword evidence="2" id="KW-1133">Transmembrane helix</keyword>
<sequence length="313" mass="31842">MAKMFYTLQEAAEKLGLDEDQVKEMAAEGKLQQFRDRDKLMFKREQIDQMAGGSSSDSSADAGASGSGVIPLADDSAHDTDAIDLKDETHTAGQTQPGTQQGTSGGSSVGGSGVDVFESGELEPIDPGAQTQVTQSVEDDDNLALESVGSGSGLLDLTRESDDTSLGAAELLEEISSGGSTPGESAVGSGSVGSSGVFESAIAMEPGQSATTLESIGDEPTETVAGTRMEVTYSDEAYDPAGSGFGAGMLLGAMIALILGLIVVIGWIGGIQTPVAQMMAQSDMHLMIWSVGLLLGSIVLGVVGLVVGKAAAR</sequence>
<feature type="transmembrane region" description="Helical" evidence="2">
    <location>
        <begin position="288"/>
        <end position="308"/>
    </location>
</feature>
<feature type="compositionally biased region" description="Low complexity" evidence="1">
    <location>
        <begin position="91"/>
        <end position="102"/>
    </location>
</feature>
<feature type="region of interest" description="Disordered" evidence="1">
    <location>
        <begin position="33"/>
        <end position="75"/>
    </location>
</feature>
<feature type="compositionally biased region" description="Basic and acidic residues" evidence="1">
    <location>
        <begin position="33"/>
        <end position="47"/>
    </location>
</feature>
<feature type="compositionally biased region" description="Low complexity" evidence="1">
    <location>
        <begin position="51"/>
        <end position="68"/>
    </location>
</feature>
<feature type="compositionally biased region" description="Gly residues" evidence="1">
    <location>
        <begin position="103"/>
        <end position="113"/>
    </location>
</feature>
<dbReference type="Proteomes" id="UP001575105">
    <property type="component" value="Unassembled WGS sequence"/>
</dbReference>
<keyword evidence="2" id="KW-0812">Transmembrane</keyword>
<evidence type="ECO:0000256" key="2">
    <source>
        <dbReference type="SAM" id="Phobius"/>
    </source>
</evidence>
<dbReference type="RefSeq" id="WP_425343729.1">
    <property type="nucleotide sequence ID" value="NZ_JBGUBD010000001.1"/>
</dbReference>
<evidence type="ECO:0000256" key="1">
    <source>
        <dbReference type="SAM" id="MobiDB-lite"/>
    </source>
</evidence>
<protein>
    <submittedName>
        <fullName evidence="3">Helix-turn-helix domain-containing protein</fullName>
    </submittedName>
</protein>
<name>A0ABV4TZP1_9BACT</name>
<proteinExistence type="predicted"/>
<reference evidence="3 4" key="1">
    <citation type="submission" date="2024-08" db="EMBL/GenBank/DDBJ databases">
        <title>Whole-genome sequencing of halo(alkali)philic microorganisms from hypersaline lakes.</title>
        <authorList>
            <person name="Sorokin D.Y."/>
            <person name="Merkel A.Y."/>
            <person name="Messina E."/>
            <person name="Yakimov M."/>
        </authorList>
    </citation>
    <scope>NUCLEOTIDE SEQUENCE [LARGE SCALE GENOMIC DNA]</scope>
    <source>
        <strain evidence="3 4">AB-hyl4</strain>
    </source>
</reference>
<keyword evidence="2" id="KW-0472">Membrane</keyword>